<evidence type="ECO:0000256" key="1">
    <source>
        <dbReference type="SAM" id="Phobius"/>
    </source>
</evidence>
<accession>A0A2T0WX04</accession>
<evidence type="ECO:0000313" key="3">
    <source>
        <dbReference type="Proteomes" id="UP000238392"/>
    </source>
</evidence>
<gene>
    <name evidence="2" type="ORF">CLV74_104254</name>
</gene>
<keyword evidence="1" id="KW-0472">Membrane</keyword>
<reference evidence="2 3" key="1">
    <citation type="submission" date="2018-03" db="EMBL/GenBank/DDBJ databases">
        <title>Genomic Encyclopedia of Archaeal and Bacterial Type Strains, Phase II (KMG-II): from individual species to whole genera.</title>
        <authorList>
            <person name="Goeker M."/>
        </authorList>
    </citation>
    <scope>NUCLEOTIDE SEQUENCE [LARGE SCALE GENOMIC DNA]</scope>
    <source>
        <strain evidence="2 3">DSM 100212</strain>
    </source>
</reference>
<evidence type="ECO:0000313" key="2">
    <source>
        <dbReference type="EMBL" id="PRY91233.1"/>
    </source>
</evidence>
<keyword evidence="3" id="KW-1185">Reference proteome</keyword>
<feature type="transmembrane region" description="Helical" evidence="1">
    <location>
        <begin position="38"/>
        <end position="60"/>
    </location>
</feature>
<feature type="transmembrane region" description="Helical" evidence="1">
    <location>
        <begin position="12"/>
        <end position="32"/>
    </location>
</feature>
<comment type="caution">
    <text evidence="2">The sequence shown here is derived from an EMBL/GenBank/DDBJ whole genome shotgun (WGS) entry which is preliminary data.</text>
</comment>
<proteinExistence type="predicted"/>
<keyword evidence="1" id="KW-1133">Transmembrane helix</keyword>
<dbReference type="RefSeq" id="WP_106263753.1">
    <property type="nucleotide sequence ID" value="NZ_PVTQ01000004.1"/>
</dbReference>
<keyword evidence="1" id="KW-0812">Transmembrane</keyword>
<dbReference type="AlphaFoldDB" id="A0A2T0WX04"/>
<name>A0A2T0WX04_9RHOB</name>
<organism evidence="2 3">
    <name type="scientific">Donghicola tyrosinivorans</name>
    <dbReference type="NCBI Taxonomy" id="1652492"/>
    <lineage>
        <taxon>Bacteria</taxon>
        <taxon>Pseudomonadati</taxon>
        <taxon>Pseudomonadota</taxon>
        <taxon>Alphaproteobacteria</taxon>
        <taxon>Rhodobacterales</taxon>
        <taxon>Roseobacteraceae</taxon>
        <taxon>Donghicola</taxon>
    </lineage>
</organism>
<dbReference type="OrthoDB" id="10006598at2"/>
<protein>
    <submittedName>
        <fullName evidence="2">Uncharacterized protein</fullName>
    </submittedName>
</protein>
<dbReference type="Proteomes" id="UP000238392">
    <property type="component" value="Unassembled WGS sequence"/>
</dbReference>
<sequence>MTQNTHKMDRTEACWSIAGACGIAVALFVWLVVGASVIMGLAFGGFAALAGGLYLMWMLAPAGLGIGLQPVPVTVESDSAARG</sequence>
<dbReference type="EMBL" id="PVTQ01000004">
    <property type="protein sequence ID" value="PRY91233.1"/>
    <property type="molecule type" value="Genomic_DNA"/>
</dbReference>